<evidence type="ECO:0000256" key="1">
    <source>
        <dbReference type="ARBA" id="ARBA00004141"/>
    </source>
</evidence>
<feature type="region of interest" description="Disordered" evidence="7">
    <location>
        <begin position="79"/>
        <end position="107"/>
    </location>
</feature>
<dbReference type="PANTHER" id="PTHR13116">
    <property type="entry name" value="ER MEMBRANE PROTEIN COMPLEX SUBUNIT 3"/>
    <property type="match status" value="1"/>
</dbReference>
<dbReference type="Pfam" id="PF01956">
    <property type="entry name" value="EMC3_TMCO1"/>
    <property type="match status" value="1"/>
</dbReference>
<evidence type="ECO:0000256" key="8">
    <source>
        <dbReference type="SAM" id="Phobius"/>
    </source>
</evidence>
<feature type="transmembrane region" description="Helical" evidence="8">
    <location>
        <begin position="144"/>
        <end position="164"/>
    </location>
</feature>
<dbReference type="SMART" id="SM01415">
    <property type="entry name" value="DUF106"/>
    <property type="match status" value="1"/>
</dbReference>
<organism evidence="9">
    <name type="scientific">Percolomonas cosmopolitus</name>
    <dbReference type="NCBI Taxonomy" id="63605"/>
    <lineage>
        <taxon>Eukaryota</taxon>
        <taxon>Discoba</taxon>
        <taxon>Heterolobosea</taxon>
        <taxon>Tetramitia</taxon>
        <taxon>Eutetramitia</taxon>
        <taxon>Percolomonadidae</taxon>
        <taxon>Percolomonas</taxon>
    </lineage>
</organism>
<evidence type="ECO:0000256" key="5">
    <source>
        <dbReference type="ARBA" id="ARBA00022989"/>
    </source>
</evidence>
<evidence type="ECO:0000313" key="9">
    <source>
        <dbReference type="EMBL" id="CAD9082170.1"/>
    </source>
</evidence>
<feature type="transmembrane region" description="Helical" evidence="8">
    <location>
        <begin position="195"/>
        <end position="212"/>
    </location>
</feature>
<dbReference type="GO" id="GO:0034975">
    <property type="term" value="P:protein folding in endoplasmic reticulum"/>
    <property type="evidence" value="ECO:0007669"/>
    <property type="project" value="TreeGrafter"/>
</dbReference>
<evidence type="ECO:0000256" key="6">
    <source>
        <dbReference type="ARBA" id="ARBA00023136"/>
    </source>
</evidence>
<dbReference type="GO" id="GO:0072546">
    <property type="term" value="C:EMC complex"/>
    <property type="evidence" value="ECO:0007669"/>
    <property type="project" value="TreeGrafter"/>
</dbReference>
<protein>
    <recommendedName>
        <fullName evidence="3">ER membrane protein complex subunit 3</fullName>
    </recommendedName>
</protein>
<dbReference type="PANTHER" id="PTHR13116:SF5">
    <property type="entry name" value="ER MEMBRANE PROTEIN COMPLEX SUBUNIT 3"/>
    <property type="match status" value="1"/>
</dbReference>
<dbReference type="AlphaFoldDB" id="A0A7S1KQI9"/>
<gene>
    <name evidence="9" type="ORF">PCOS0759_LOCUS5410</name>
</gene>
<evidence type="ECO:0000256" key="2">
    <source>
        <dbReference type="ARBA" id="ARBA00005376"/>
    </source>
</evidence>
<proteinExistence type="inferred from homology"/>
<evidence type="ECO:0000256" key="4">
    <source>
        <dbReference type="ARBA" id="ARBA00022692"/>
    </source>
</evidence>
<evidence type="ECO:0000256" key="7">
    <source>
        <dbReference type="SAM" id="MobiDB-lite"/>
    </source>
</evidence>
<accession>A0A7S1KQI9</accession>
<dbReference type="InterPro" id="IPR008568">
    <property type="entry name" value="EMC3"/>
</dbReference>
<keyword evidence="5 8" id="KW-1133">Transmembrane helix</keyword>
<dbReference type="EMBL" id="HBGD01006524">
    <property type="protein sequence ID" value="CAD9082170.1"/>
    <property type="molecule type" value="Transcribed_RNA"/>
</dbReference>
<comment type="subcellular location">
    <subcellularLocation>
        <location evidence="1">Membrane</location>
        <topology evidence="1">Multi-pass membrane protein</topology>
    </subcellularLocation>
</comment>
<evidence type="ECO:0000256" key="3">
    <source>
        <dbReference type="ARBA" id="ARBA00020822"/>
    </source>
</evidence>
<dbReference type="InterPro" id="IPR002809">
    <property type="entry name" value="EMC3/TMCO1"/>
</dbReference>
<name>A0A7S1KQI9_9EUKA</name>
<keyword evidence="4 8" id="KW-0812">Transmembrane</keyword>
<sequence>MLLFTTIRDYMYQILGLGQHQHQQNRDHLNYELLQTPKQQKNFQWMQILIMGQLLALNACYLPAESFMRQKEMFVRLPDESAPDKSITTKNGDQDQDNEESADGPAASAPLAGLLHQKIPSMSLSQFTDPTQMMGMMKTQMMNMVPNLAMWGIVSQFFSGYIVAKFPFSLTSTFRSMVQRGIEHLQLDVSYVTSASLYFLILFGLQGVTYLLRGDKAVNASNQMMQQQSMGMMGGAGGSAADVHMPHPQQQVPDMAKAFQAQIDNLNMVQYKFRLEDEEDKLLERLERRFGKENK</sequence>
<keyword evidence="6 8" id="KW-0472">Membrane</keyword>
<reference evidence="9" key="1">
    <citation type="submission" date="2021-01" db="EMBL/GenBank/DDBJ databases">
        <authorList>
            <person name="Corre E."/>
            <person name="Pelletier E."/>
            <person name="Niang G."/>
            <person name="Scheremetjew M."/>
            <person name="Finn R."/>
            <person name="Kale V."/>
            <person name="Holt S."/>
            <person name="Cochrane G."/>
            <person name="Meng A."/>
            <person name="Brown T."/>
            <person name="Cohen L."/>
        </authorList>
    </citation>
    <scope>NUCLEOTIDE SEQUENCE</scope>
    <source>
        <strain evidence="9">WS</strain>
    </source>
</reference>
<comment type="similarity">
    <text evidence="2">Belongs to the EMC3 family.</text>
</comment>